<dbReference type="RefSeq" id="XP_021010471.1">
    <property type="nucleotide sequence ID" value="XM_021154812.1"/>
</dbReference>
<sequence length="174" mass="19780">MEQGTPAKIMDQESKFHVSAMASLPVMLFFIILLLPSILTEGRILPQTRKEPTISADHPKNPKAVTVDSRREPNFLEAFERMLCAIDQEETLFEDLTNGNQKKSWLNLTKFLDTLSKCGAQNQQVDTVNFSNMSLRLQEASVMDQEGNDLMLVFYSFEDYVNVLTRVLSSTKVK</sequence>
<keyword evidence="2" id="KW-1185">Reference proteome</keyword>
<dbReference type="Proteomes" id="UP000515126">
    <property type="component" value="Unplaced"/>
</dbReference>
<accession>A0A6P5P8H0</accession>
<gene>
    <name evidence="3" type="primary">LOC110288474</name>
</gene>
<dbReference type="InterPro" id="IPR043126">
    <property type="entry name" value="Esp1_core"/>
</dbReference>
<dbReference type="AlphaFoldDB" id="A0A6P5P8H0"/>
<proteinExistence type="predicted"/>
<reference evidence="3" key="1">
    <citation type="submission" date="2025-08" db="UniProtKB">
        <authorList>
            <consortium name="RefSeq"/>
        </authorList>
    </citation>
    <scope>IDENTIFICATION</scope>
</reference>
<evidence type="ECO:0000256" key="1">
    <source>
        <dbReference type="SAM" id="Phobius"/>
    </source>
</evidence>
<evidence type="ECO:0000313" key="3">
    <source>
        <dbReference type="RefSeq" id="XP_021010471.1"/>
    </source>
</evidence>
<dbReference type="GO" id="GO:0005186">
    <property type="term" value="F:pheromone activity"/>
    <property type="evidence" value="ECO:0007669"/>
    <property type="project" value="InterPro"/>
</dbReference>
<protein>
    <submittedName>
        <fullName evidence="3">Exocrine gland-secreted peptide 1-like</fullName>
    </submittedName>
</protein>
<keyword evidence="1" id="KW-1133">Transmembrane helix</keyword>
<dbReference type="InterPro" id="IPR032253">
    <property type="entry name" value="Esp1/Esp22"/>
</dbReference>
<name>A0A6P5P8H0_MUSCR</name>
<dbReference type="KEGG" id="mcal:110288474"/>
<dbReference type="GeneID" id="110288474"/>
<feature type="transmembrane region" description="Helical" evidence="1">
    <location>
        <begin position="20"/>
        <end position="40"/>
    </location>
</feature>
<dbReference type="Gene3D" id="1.20.50.60">
    <property type="entry name" value="ESP1, core domain"/>
    <property type="match status" value="1"/>
</dbReference>
<dbReference type="CDD" id="cd14249">
    <property type="entry name" value="ESP1_like"/>
    <property type="match status" value="1"/>
</dbReference>
<dbReference type="Pfam" id="PF16590">
    <property type="entry name" value="ESP"/>
    <property type="match status" value="1"/>
</dbReference>
<keyword evidence="1" id="KW-0812">Transmembrane</keyword>
<dbReference type="GO" id="GO:0005615">
    <property type="term" value="C:extracellular space"/>
    <property type="evidence" value="ECO:0007669"/>
    <property type="project" value="InterPro"/>
</dbReference>
<organism evidence="2 3">
    <name type="scientific">Mus caroli</name>
    <name type="common">Ryukyu mouse</name>
    <name type="synonym">Ricefield mouse</name>
    <dbReference type="NCBI Taxonomy" id="10089"/>
    <lineage>
        <taxon>Eukaryota</taxon>
        <taxon>Metazoa</taxon>
        <taxon>Chordata</taxon>
        <taxon>Craniata</taxon>
        <taxon>Vertebrata</taxon>
        <taxon>Euteleostomi</taxon>
        <taxon>Mammalia</taxon>
        <taxon>Eutheria</taxon>
        <taxon>Euarchontoglires</taxon>
        <taxon>Glires</taxon>
        <taxon>Rodentia</taxon>
        <taxon>Myomorpha</taxon>
        <taxon>Muroidea</taxon>
        <taxon>Muridae</taxon>
        <taxon>Murinae</taxon>
        <taxon>Mus</taxon>
        <taxon>Mus</taxon>
    </lineage>
</organism>
<keyword evidence="1" id="KW-0472">Membrane</keyword>
<evidence type="ECO:0000313" key="2">
    <source>
        <dbReference type="Proteomes" id="UP000515126"/>
    </source>
</evidence>